<gene>
    <name evidence="9" type="primary">Ctsv_1</name>
    <name evidence="9" type="ORF">GTO92_0017346</name>
</gene>
<dbReference type="PRINTS" id="PR00705">
    <property type="entry name" value="PAPAIN"/>
</dbReference>
<dbReference type="SUPFAM" id="SSF54001">
    <property type="entry name" value="Cysteine proteinases"/>
    <property type="match status" value="1"/>
</dbReference>
<evidence type="ECO:0000313" key="10">
    <source>
        <dbReference type="Proteomes" id="UP001166052"/>
    </source>
</evidence>
<comment type="similarity">
    <text evidence="1">Belongs to the peptidase C1 family.</text>
</comment>
<dbReference type="EMBL" id="JAAWVN010001785">
    <property type="protein sequence ID" value="MBN3289201.1"/>
    <property type="molecule type" value="Genomic_DNA"/>
</dbReference>
<comment type="caution">
    <text evidence="9">The sequence shown here is derived from an EMBL/GenBank/DDBJ whole genome shotgun (WGS) entry which is preliminary data.</text>
</comment>
<dbReference type="InterPro" id="IPR039417">
    <property type="entry name" value="Peptidase_C1A_papain-like"/>
</dbReference>
<dbReference type="InterPro" id="IPR025661">
    <property type="entry name" value="Pept_asp_AS"/>
</dbReference>
<dbReference type="InterPro" id="IPR013128">
    <property type="entry name" value="Peptidase_C1A"/>
</dbReference>
<dbReference type="InterPro" id="IPR000668">
    <property type="entry name" value="Peptidase_C1A_C"/>
</dbReference>
<dbReference type="CDD" id="cd02248">
    <property type="entry name" value="Peptidase_C1A"/>
    <property type="match status" value="1"/>
</dbReference>
<dbReference type="PROSITE" id="PS00640">
    <property type="entry name" value="THIOL_PROTEASE_ASN"/>
    <property type="match status" value="1"/>
</dbReference>
<evidence type="ECO:0000313" key="9">
    <source>
        <dbReference type="EMBL" id="MBN3289201.1"/>
    </source>
</evidence>
<keyword evidence="10" id="KW-1185">Reference proteome</keyword>
<dbReference type="PROSITE" id="PS00639">
    <property type="entry name" value="THIOL_PROTEASE_HIS"/>
    <property type="match status" value="1"/>
</dbReference>
<keyword evidence="5" id="KW-0865">Zymogen</keyword>
<dbReference type="PROSITE" id="PS00139">
    <property type="entry name" value="THIOL_PROTEASE_CYS"/>
    <property type="match status" value="1"/>
</dbReference>
<feature type="domain" description="Peptidase C1A papain C-terminal" evidence="7">
    <location>
        <begin position="100"/>
        <end position="316"/>
    </location>
</feature>
<dbReference type="Pfam" id="PF08246">
    <property type="entry name" value="Inhibitor_I29"/>
    <property type="match status" value="1"/>
</dbReference>
<dbReference type="InterPro" id="IPR038765">
    <property type="entry name" value="Papain-like_cys_pep_sf"/>
</dbReference>
<keyword evidence="4" id="KW-0788">Thiol protease</keyword>
<organism evidence="9 10">
    <name type="scientific">Polypterus senegalus</name>
    <name type="common">Senegal bichir</name>
    <dbReference type="NCBI Taxonomy" id="55291"/>
    <lineage>
        <taxon>Eukaryota</taxon>
        <taxon>Metazoa</taxon>
        <taxon>Chordata</taxon>
        <taxon>Craniata</taxon>
        <taxon>Vertebrata</taxon>
        <taxon>Euteleostomi</taxon>
        <taxon>Actinopterygii</taxon>
        <taxon>Polypteriformes</taxon>
        <taxon>Polypteridae</taxon>
        <taxon>Polypterus</taxon>
    </lineage>
</organism>
<evidence type="ECO:0000256" key="2">
    <source>
        <dbReference type="ARBA" id="ARBA00022670"/>
    </source>
</evidence>
<reference evidence="9" key="1">
    <citation type="journal article" date="2021" name="Cell">
        <title>Tracing the genetic footprints of vertebrate landing in non-teleost ray-finned fishes.</title>
        <authorList>
            <person name="Bi X."/>
            <person name="Wang K."/>
            <person name="Yang L."/>
            <person name="Pan H."/>
            <person name="Jiang H."/>
            <person name="Wei Q."/>
            <person name="Fang M."/>
            <person name="Yu H."/>
            <person name="Zhu C."/>
            <person name="Cai Y."/>
            <person name="He Y."/>
            <person name="Gan X."/>
            <person name="Zeng H."/>
            <person name="Yu D."/>
            <person name="Zhu Y."/>
            <person name="Jiang H."/>
            <person name="Qiu Q."/>
            <person name="Yang H."/>
            <person name="Zhang Y.E."/>
            <person name="Wang W."/>
            <person name="Zhu M."/>
            <person name="He S."/>
            <person name="Zhang G."/>
        </authorList>
    </citation>
    <scope>NUCLEOTIDE SEQUENCE</scope>
    <source>
        <strain evidence="9">Bchr_001</strain>
    </source>
</reference>
<keyword evidence="3" id="KW-0378">Hydrolase</keyword>
<evidence type="ECO:0000256" key="4">
    <source>
        <dbReference type="ARBA" id="ARBA00022807"/>
    </source>
</evidence>
<dbReference type="Gene3D" id="3.90.70.10">
    <property type="entry name" value="Cysteine proteinases"/>
    <property type="match status" value="1"/>
</dbReference>
<evidence type="ECO:0000256" key="5">
    <source>
        <dbReference type="ARBA" id="ARBA00023145"/>
    </source>
</evidence>
<dbReference type="Pfam" id="PF00112">
    <property type="entry name" value="Peptidase_C1"/>
    <property type="match status" value="1"/>
</dbReference>
<dbReference type="InterPro" id="IPR000169">
    <property type="entry name" value="Pept_cys_AS"/>
</dbReference>
<evidence type="ECO:0000256" key="1">
    <source>
        <dbReference type="ARBA" id="ARBA00008455"/>
    </source>
</evidence>
<feature type="non-terminal residue" evidence="9">
    <location>
        <position position="1"/>
    </location>
</feature>
<accession>A0ABS2YR24</accession>
<evidence type="ECO:0000256" key="6">
    <source>
        <dbReference type="ARBA" id="ARBA00023157"/>
    </source>
</evidence>
<dbReference type="Proteomes" id="UP001166052">
    <property type="component" value="Unassembled WGS sequence"/>
</dbReference>
<dbReference type="SMART" id="SM00848">
    <property type="entry name" value="Inhibitor_I29"/>
    <property type="match status" value="1"/>
</dbReference>
<feature type="domain" description="Cathepsin propeptide inhibitor" evidence="8">
    <location>
        <begin position="16"/>
        <end position="70"/>
    </location>
</feature>
<dbReference type="InterPro" id="IPR025660">
    <property type="entry name" value="Pept_his_AS"/>
</dbReference>
<protein>
    <submittedName>
        <fullName evidence="9">CATL2 protein</fullName>
    </submittedName>
</protein>
<keyword evidence="6" id="KW-1015">Disulfide bond</keyword>
<keyword evidence="2" id="KW-0645">Protease</keyword>
<dbReference type="SMART" id="SM00645">
    <property type="entry name" value="Pept_C1"/>
    <property type="match status" value="1"/>
</dbReference>
<evidence type="ECO:0000259" key="8">
    <source>
        <dbReference type="SMART" id="SM00848"/>
    </source>
</evidence>
<dbReference type="InterPro" id="IPR013201">
    <property type="entry name" value="Prot_inhib_I29"/>
</dbReference>
<sequence length="571" mass="63032">MSCLFSSDFHLAQFVFSKEISVFQASELQKRTIWEENLKKINAHNLLYKRGKSTFKLGMNQFGDLTSSEFASMLSSYSMKHVRDGTLSATDLRSAASKLNLTSIDYRTLGYVTPVQDQGYCGCCWAFSAAGAIEGQTFNKTGKLIPLSKQNLLDCAEYLGNQGCSGGRPSLAFQYVIDNGGIQAEATYPYTMAVGSCRFNSSKVAATVANYKYLPIGNEQALADALATIGPISVVIDASQISFQFYLSGIYNDPKCSVLNLSHAMLAVGYGVQGSSNYWIIKNSWGTMWGVNGYLLLAKDKNNACGISQEEDQSVISHNYCMDMMEGMGMVDTNAIEIKTVNIKQEDCEWEHVLHKQESLVVKEEECEQGIVAIKEEAEEKPSIIEQFKKEDLHSQPVCQSGCEDGDVTGLVCPQRRNCVAQEHSVSVKSEIYSDIQTSEETSRIIPECQPLSTSQSGEGFRYFQVRSEWLIRLYRLLARPKPPAYSYCSQAPGVFGRLLTRFIGFSPVASRCLAGINGHCELYEAALRFFAHSGGSSERSINQMPPQNPNTSSTAASCELFWVQSLACLV</sequence>
<feature type="non-terminal residue" evidence="9">
    <location>
        <position position="571"/>
    </location>
</feature>
<evidence type="ECO:0000256" key="3">
    <source>
        <dbReference type="ARBA" id="ARBA00022801"/>
    </source>
</evidence>
<proteinExistence type="inferred from homology"/>
<evidence type="ECO:0000259" key="7">
    <source>
        <dbReference type="SMART" id="SM00645"/>
    </source>
</evidence>
<name>A0ABS2YR24_POLSE</name>
<dbReference type="PANTHER" id="PTHR12411">
    <property type="entry name" value="CYSTEINE PROTEASE FAMILY C1-RELATED"/>
    <property type="match status" value="1"/>
</dbReference>